<dbReference type="InterPro" id="IPR029071">
    <property type="entry name" value="Ubiquitin-like_domsf"/>
</dbReference>
<dbReference type="Proteomes" id="UP001301769">
    <property type="component" value="Unassembled WGS sequence"/>
</dbReference>
<name>A0AAN6Y2I3_9PEZI</name>
<dbReference type="Pfam" id="PF02179">
    <property type="entry name" value="BAG"/>
    <property type="match status" value="1"/>
</dbReference>
<dbReference type="InterPro" id="IPR000626">
    <property type="entry name" value="Ubiquitin-like_dom"/>
</dbReference>
<dbReference type="InterPro" id="IPR036533">
    <property type="entry name" value="BAG_dom_sf"/>
</dbReference>
<feature type="domain" description="BAG" evidence="3">
    <location>
        <begin position="436"/>
        <end position="494"/>
    </location>
</feature>
<reference evidence="4" key="2">
    <citation type="submission" date="2023-05" db="EMBL/GenBank/DDBJ databases">
        <authorList>
            <consortium name="Lawrence Berkeley National Laboratory"/>
            <person name="Steindorff A."/>
            <person name="Hensen N."/>
            <person name="Bonometti L."/>
            <person name="Westerberg I."/>
            <person name="Brannstrom I.O."/>
            <person name="Guillou S."/>
            <person name="Cros-Aarteil S."/>
            <person name="Calhoun S."/>
            <person name="Haridas S."/>
            <person name="Kuo A."/>
            <person name="Mondo S."/>
            <person name="Pangilinan J."/>
            <person name="Riley R."/>
            <person name="Labutti K."/>
            <person name="Andreopoulos B."/>
            <person name="Lipzen A."/>
            <person name="Chen C."/>
            <person name="Yanf M."/>
            <person name="Daum C."/>
            <person name="Ng V."/>
            <person name="Clum A."/>
            <person name="Ohm R."/>
            <person name="Martin F."/>
            <person name="Silar P."/>
            <person name="Natvig D."/>
            <person name="Lalanne C."/>
            <person name="Gautier V."/>
            <person name="Ament-Velasquez S.L."/>
            <person name="Kruys A."/>
            <person name="Hutchinson M.I."/>
            <person name="Powell A.J."/>
            <person name="Barry K."/>
            <person name="Miller A.N."/>
            <person name="Grigoriev I.V."/>
            <person name="Debuchy R."/>
            <person name="Gladieux P."/>
            <person name="Thoren M.H."/>
            <person name="Johannesson H."/>
        </authorList>
    </citation>
    <scope>NUCLEOTIDE SEQUENCE</scope>
    <source>
        <strain evidence="4">PSN293</strain>
    </source>
</reference>
<dbReference type="SUPFAM" id="SSF63491">
    <property type="entry name" value="BAG domain"/>
    <property type="match status" value="1"/>
</dbReference>
<keyword evidence="5" id="KW-1185">Reference proteome</keyword>
<dbReference type="InterPro" id="IPR003103">
    <property type="entry name" value="BAG_domain"/>
</dbReference>
<evidence type="ECO:0000259" key="3">
    <source>
        <dbReference type="PROSITE" id="PS51035"/>
    </source>
</evidence>
<reference evidence="4" key="1">
    <citation type="journal article" date="2023" name="Mol. Phylogenet. Evol.">
        <title>Genome-scale phylogeny and comparative genomics of the fungal order Sordariales.</title>
        <authorList>
            <person name="Hensen N."/>
            <person name="Bonometti L."/>
            <person name="Westerberg I."/>
            <person name="Brannstrom I.O."/>
            <person name="Guillou S."/>
            <person name="Cros-Aarteil S."/>
            <person name="Calhoun S."/>
            <person name="Haridas S."/>
            <person name="Kuo A."/>
            <person name="Mondo S."/>
            <person name="Pangilinan J."/>
            <person name="Riley R."/>
            <person name="LaButti K."/>
            <person name="Andreopoulos B."/>
            <person name="Lipzen A."/>
            <person name="Chen C."/>
            <person name="Yan M."/>
            <person name="Daum C."/>
            <person name="Ng V."/>
            <person name="Clum A."/>
            <person name="Steindorff A."/>
            <person name="Ohm R.A."/>
            <person name="Martin F."/>
            <person name="Silar P."/>
            <person name="Natvig D.O."/>
            <person name="Lalanne C."/>
            <person name="Gautier V."/>
            <person name="Ament-Velasquez S.L."/>
            <person name="Kruys A."/>
            <person name="Hutchinson M.I."/>
            <person name="Powell A.J."/>
            <person name="Barry K."/>
            <person name="Miller A.N."/>
            <person name="Grigoriev I.V."/>
            <person name="Debuchy R."/>
            <person name="Gladieux P."/>
            <person name="Hiltunen Thoren M."/>
            <person name="Johannesson H."/>
        </authorList>
    </citation>
    <scope>NUCLEOTIDE SEQUENCE</scope>
    <source>
        <strain evidence="4">PSN293</strain>
    </source>
</reference>
<dbReference type="GO" id="GO:0051087">
    <property type="term" value="F:protein-folding chaperone binding"/>
    <property type="evidence" value="ECO:0007669"/>
    <property type="project" value="InterPro"/>
</dbReference>
<organism evidence="4 5">
    <name type="scientific">Rhypophila decipiens</name>
    <dbReference type="NCBI Taxonomy" id="261697"/>
    <lineage>
        <taxon>Eukaryota</taxon>
        <taxon>Fungi</taxon>
        <taxon>Dikarya</taxon>
        <taxon>Ascomycota</taxon>
        <taxon>Pezizomycotina</taxon>
        <taxon>Sordariomycetes</taxon>
        <taxon>Sordariomycetidae</taxon>
        <taxon>Sordariales</taxon>
        <taxon>Naviculisporaceae</taxon>
        <taxon>Rhypophila</taxon>
    </lineage>
</organism>
<comment type="caution">
    <text evidence="4">The sequence shown here is derived from an EMBL/GenBank/DDBJ whole genome shotgun (WGS) entry which is preliminary data.</text>
</comment>
<dbReference type="PROSITE" id="PS50053">
    <property type="entry name" value="UBIQUITIN_2"/>
    <property type="match status" value="1"/>
</dbReference>
<dbReference type="EMBL" id="MU858186">
    <property type="protein sequence ID" value="KAK4210050.1"/>
    <property type="molecule type" value="Genomic_DNA"/>
</dbReference>
<feature type="compositionally biased region" description="Basic and acidic residues" evidence="1">
    <location>
        <begin position="195"/>
        <end position="216"/>
    </location>
</feature>
<accession>A0AAN6Y2I3</accession>
<dbReference type="PROSITE" id="PS51035">
    <property type="entry name" value="BAG"/>
    <property type="match status" value="1"/>
</dbReference>
<evidence type="ECO:0000259" key="2">
    <source>
        <dbReference type="PROSITE" id="PS50053"/>
    </source>
</evidence>
<feature type="domain" description="Ubiquitin-like" evidence="2">
    <location>
        <begin position="263"/>
        <end position="320"/>
    </location>
</feature>
<sequence>MVICAVRGKQWDDTALLLQLSAIVMRVSSDSYSFLIAFGSNTNQITKIICRRRPVVGPAKLVKVASGGDLASLGASFASLANNITSPLLKLQPILQTCLDTYLELLSQVSDYLESSTGYNPITIYTTAIAVVLLAALPTLVARGKKTAQPKKGKMSSRYGWTSRPGLSPFNSTLGDGAIPAVTDEDYSYITSEDLQDHNSRGLDPHYGRNSRDVEGYSHSAPGPSSFDQYEKPEDDVMLIKYRGIIYPEHFPAYSIGDGQLYVSDVIERVRYLFRIPERDSDRIRLLYKGRHLASSQAPVREYGVKNNSEVLVMFTDRTADSNSDSSEEIVVVGRDGQDAAPKKSRKKRGRKGGNDRSPRDSNSSLGLDVPAANDRQRAASRVRRQSPPSGPRSSSASVNVPVGVPGGPIEKMNTISSHFNTKLLPLCLQFTMNTPTDPKKKEEEHRKLSETVMQQVLLKLDEIDTSVEEGARARRKELVHQVQNVLKGLDEKLKE</sequence>
<feature type="compositionally biased region" description="Basic residues" evidence="1">
    <location>
        <begin position="343"/>
        <end position="352"/>
    </location>
</feature>
<feature type="region of interest" description="Disordered" evidence="1">
    <location>
        <begin position="193"/>
        <end position="230"/>
    </location>
</feature>
<proteinExistence type="predicted"/>
<feature type="region of interest" description="Disordered" evidence="1">
    <location>
        <begin position="321"/>
        <end position="406"/>
    </location>
</feature>
<dbReference type="AlphaFoldDB" id="A0AAN6Y2I3"/>
<evidence type="ECO:0000256" key="1">
    <source>
        <dbReference type="SAM" id="MobiDB-lite"/>
    </source>
</evidence>
<evidence type="ECO:0000313" key="5">
    <source>
        <dbReference type="Proteomes" id="UP001301769"/>
    </source>
</evidence>
<evidence type="ECO:0000313" key="4">
    <source>
        <dbReference type="EMBL" id="KAK4210050.1"/>
    </source>
</evidence>
<dbReference type="Gene3D" id="1.20.58.120">
    <property type="entry name" value="BAG domain"/>
    <property type="match status" value="1"/>
</dbReference>
<gene>
    <name evidence="4" type="ORF">QBC37DRAFT_475214</name>
</gene>
<protein>
    <submittedName>
        <fullName evidence="4">BAG domain-containing protein</fullName>
    </submittedName>
</protein>
<dbReference type="SUPFAM" id="SSF54236">
    <property type="entry name" value="Ubiquitin-like"/>
    <property type="match status" value="1"/>
</dbReference>
<dbReference type="CDD" id="cd17039">
    <property type="entry name" value="Ubl_ubiquitin_like"/>
    <property type="match status" value="1"/>
</dbReference>
<feature type="compositionally biased region" description="Low complexity" evidence="1">
    <location>
        <begin position="386"/>
        <end position="404"/>
    </location>
</feature>